<protein>
    <submittedName>
        <fullName evidence="9">F-type H+-transporting ATPase subunit epsilon</fullName>
    </submittedName>
</protein>
<name>A0A1H1MEA8_9FLAO</name>
<dbReference type="GO" id="GO:0012505">
    <property type="term" value="C:endomembrane system"/>
    <property type="evidence" value="ECO:0007669"/>
    <property type="project" value="UniProtKB-SubCell"/>
</dbReference>
<evidence type="ECO:0000313" key="10">
    <source>
        <dbReference type="Proteomes" id="UP000198858"/>
    </source>
</evidence>
<evidence type="ECO:0000256" key="7">
    <source>
        <dbReference type="ARBA" id="ARBA00023196"/>
    </source>
</evidence>
<dbReference type="Proteomes" id="UP000198858">
    <property type="component" value="Chromosome I"/>
</dbReference>
<gene>
    <name evidence="9" type="ORF">SAMN04488552_1244</name>
</gene>
<dbReference type="GO" id="GO:0045259">
    <property type="term" value="C:proton-transporting ATP synthase complex"/>
    <property type="evidence" value="ECO:0007669"/>
    <property type="project" value="UniProtKB-KW"/>
</dbReference>
<keyword evidence="7" id="KW-0139">CF(1)</keyword>
<dbReference type="InterPro" id="IPR036771">
    <property type="entry name" value="ATPsynth_dsu/esu_N"/>
</dbReference>
<dbReference type="Gene3D" id="2.60.15.10">
    <property type="entry name" value="F0F1 ATP synthase delta/epsilon subunit, N-terminal"/>
    <property type="match status" value="1"/>
</dbReference>
<dbReference type="CDD" id="cd12152">
    <property type="entry name" value="F1-ATPase_delta"/>
    <property type="match status" value="1"/>
</dbReference>
<evidence type="ECO:0000256" key="4">
    <source>
        <dbReference type="ARBA" id="ARBA00022448"/>
    </source>
</evidence>
<dbReference type="InterPro" id="IPR020546">
    <property type="entry name" value="ATP_synth_F1_dsu/esu_N"/>
</dbReference>
<keyword evidence="4" id="KW-0813">Transport</keyword>
<comment type="similarity">
    <text evidence="3">Belongs to the ATPase epsilon chain family.</text>
</comment>
<dbReference type="Pfam" id="PF02823">
    <property type="entry name" value="ATP-synt_DE_N"/>
    <property type="match status" value="1"/>
</dbReference>
<evidence type="ECO:0000256" key="6">
    <source>
        <dbReference type="ARBA" id="ARBA00023136"/>
    </source>
</evidence>
<keyword evidence="5" id="KW-0406">Ion transport</keyword>
<feature type="domain" description="ATP synthase F1 complex delta/epsilon subunit N-terminal" evidence="8">
    <location>
        <begin position="1"/>
        <end position="58"/>
    </location>
</feature>
<comment type="function">
    <text evidence="1">Produces ATP from ADP in the presence of a proton gradient across the membrane.</text>
</comment>
<evidence type="ECO:0000256" key="3">
    <source>
        <dbReference type="ARBA" id="ARBA00005712"/>
    </source>
</evidence>
<dbReference type="RefSeq" id="WP_089661713.1">
    <property type="nucleotide sequence ID" value="NZ_LT629745.1"/>
</dbReference>
<keyword evidence="6" id="KW-0472">Membrane</keyword>
<evidence type="ECO:0000313" key="9">
    <source>
        <dbReference type="EMBL" id="SDR84319.1"/>
    </source>
</evidence>
<dbReference type="STRING" id="1250231.SAMN04488552_1244"/>
<proteinExistence type="inferred from homology"/>
<evidence type="ECO:0000256" key="2">
    <source>
        <dbReference type="ARBA" id="ARBA00004184"/>
    </source>
</evidence>
<sequence>MYLEIVTPEAVVFRAKVDAVKVPGHDGEFQMLNNHAPIVSTLTEGEVKISLTAGSENEIKRKDQSGFRTETSEPDVLYYTIKGGVLEMKDNKAIVLAD</sequence>
<evidence type="ECO:0000259" key="8">
    <source>
        <dbReference type="Pfam" id="PF02823"/>
    </source>
</evidence>
<reference evidence="9 10" key="1">
    <citation type="submission" date="2016-10" db="EMBL/GenBank/DDBJ databases">
        <authorList>
            <person name="Varghese N."/>
            <person name="Submissions S."/>
        </authorList>
    </citation>
    <scope>NUCLEOTIDE SEQUENCE [LARGE SCALE GENOMIC DNA]</scope>
    <source>
        <strain evidence="9 10">Mar_2010_102</strain>
    </source>
</reference>
<accession>A0A1H1MEA8</accession>
<evidence type="ECO:0000256" key="5">
    <source>
        <dbReference type="ARBA" id="ARBA00023065"/>
    </source>
</evidence>
<keyword evidence="10" id="KW-1185">Reference proteome</keyword>
<dbReference type="EMBL" id="LT629745">
    <property type="protein sequence ID" value="SDR84319.1"/>
    <property type="molecule type" value="Genomic_DNA"/>
</dbReference>
<dbReference type="SUPFAM" id="SSF51344">
    <property type="entry name" value="Epsilon subunit of F1F0-ATP synthase N-terminal domain"/>
    <property type="match status" value="1"/>
</dbReference>
<comment type="subcellular location">
    <subcellularLocation>
        <location evidence="2">Endomembrane system</location>
        <topology evidence="2">Peripheral membrane protein</topology>
    </subcellularLocation>
</comment>
<dbReference type="GO" id="GO:0046933">
    <property type="term" value="F:proton-transporting ATP synthase activity, rotational mechanism"/>
    <property type="evidence" value="ECO:0007669"/>
    <property type="project" value="InterPro"/>
</dbReference>
<evidence type="ECO:0000256" key="1">
    <source>
        <dbReference type="ARBA" id="ARBA00003543"/>
    </source>
</evidence>
<dbReference type="AlphaFoldDB" id="A0A1H1MEA8"/>
<dbReference type="InterPro" id="IPR001469">
    <property type="entry name" value="ATP_synth_F1_dsu/esu"/>
</dbReference>
<organism evidence="9 10">
    <name type="scientific">Christiangramia echinicola</name>
    <dbReference type="NCBI Taxonomy" id="279359"/>
    <lineage>
        <taxon>Bacteria</taxon>
        <taxon>Pseudomonadati</taxon>
        <taxon>Bacteroidota</taxon>
        <taxon>Flavobacteriia</taxon>
        <taxon>Flavobacteriales</taxon>
        <taxon>Flavobacteriaceae</taxon>
        <taxon>Christiangramia</taxon>
    </lineage>
</organism>
<keyword evidence="7" id="KW-0066">ATP synthesis</keyword>